<dbReference type="Gene3D" id="3.40.630.30">
    <property type="match status" value="1"/>
</dbReference>
<sequence>MIIHTTGISGNQLRTITNIWLEANLDAHWFIDPEYWRNYSPEVQKAIADAELFIFEDCGEIKGFLGLDGQYIAGLFVNKPFRHQGIGRQLLGAAKRTYPELTLSVYEKNPIAHQFYLDEGFRETDRVLDNVTGEMAIEMAWQKSNNED</sequence>
<evidence type="ECO:0000313" key="5">
    <source>
        <dbReference type="Proteomes" id="UP000305100"/>
    </source>
</evidence>
<dbReference type="OrthoDB" id="9789605at2"/>
<dbReference type="SUPFAM" id="SSF55729">
    <property type="entry name" value="Acyl-CoA N-acyltransferases (Nat)"/>
    <property type="match status" value="1"/>
</dbReference>
<dbReference type="InterPro" id="IPR000182">
    <property type="entry name" value="GNAT_dom"/>
</dbReference>
<dbReference type="PANTHER" id="PTHR43800">
    <property type="entry name" value="PEPTIDYL-LYSINE N-ACETYLTRANSFERASE YJAB"/>
    <property type="match status" value="1"/>
</dbReference>
<evidence type="ECO:0000313" key="4">
    <source>
        <dbReference type="EMBL" id="TLQ20772.1"/>
    </source>
</evidence>
<protein>
    <submittedName>
        <fullName evidence="4">GNAT family N-acetyltransferase</fullName>
    </submittedName>
</protein>
<dbReference type="Proteomes" id="UP000305100">
    <property type="component" value="Unassembled WGS sequence"/>
</dbReference>
<evidence type="ECO:0000259" key="3">
    <source>
        <dbReference type="PROSITE" id="PS51186"/>
    </source>
</evidence>
<keyword evidence="2" id="KW-0012">Acyltransferase</keyword>
<evidence type="ECO:0000256" key="1">
    <source>
        <dbReference type="ARBA" id="ARBA00022679"/>
    </source>
</evidence>
<proteinExistence type="predicted"/>
<feature type="domain" description="N-acetyltransferase" evidence="3">
    <location>
        <begin position="8"/>
        <end position="144"/>
    </location>
</feature>
<dbReference type="InterPro" id="IPR016181">
    <property type="entry name" value="Acyl_CoA_acyltransferase"/>
</dbReference>
<comment type="caution">
    <text evidence="4">The sequence shown here is derived from an EMBL/GenBank/DDBJ whole genome shotgun (WGS) entry which is preliminary data.</text>
</comment>
<organism evidence="4 5">
    <name type="scientific">Lentilactobacillus parafarraginis</name>
    <dbReference type="NCBI Taxonomy" id="390842"/>
    <lineage>
        <taxon>Bacteria</taxon>
        <taxon>Bacillati</taxon>
        <taxon>Bacillota</taxon>
        <taxon>Bacilli</taxon>
        <taxon>Lactobacillales</taxon>
        <taxon>Lactobacillaceae</taxon>
        <taxon>Lentilactobacillus</taxon>
    </lineage>
</organism>
<dbReference type="CDD" id="cd04301">
    <property type="entry name" value="NAT_SF"/>
    <property type="match status" value="1"/>
</dbReference>
<dbReference type="PANTHER" id="PTHR43800:SF1">
    <property type="entry name" value="PEPTIDYL-LYSINE N-ACETYLTRANSFERASE YJAB"/>
    <property type="match status" value="1"/>
</dbReference>
<gene>
    <name evidence="4" type="ORF">FEZ41_01765</name>
</gene>
<evidence type="ECO:0000256" key="2">
    <source>
        <dbReference type="ARBA" id="ARBA00023315"/>
    </source>
</evidence>
<dbReference type="PROSITE" id="PS51186">
    <property type="entry name" value="GNAT"/>
    <property type="match status" value="1"/>
</dbReference>
<dbReference type="AlphaFoldDB" id="A0A5R9CYC0"/>
<keyword evidence="1 4" id="KW-0808">Transferase</keyword>
<reference evidence="4 5" key="1">
    <citation type="submission" date="2019-05" db="EMBL/GenBank/DDBJ databases">
        <title>The metagenome of a microbial culture collection derived from dairy environment covers the genomic content of the human microbiome.</title>
        <authorList>
            <person name="Roder T."/>
            <person name="Wuthrich D."/>
            <person name="Sattari Z."/>
            <person name="Von Ah U."/>
            <person name="Bar C."/>
            <person name="Ronchi F."/>
            <person name="Macpherson A.J."/>
            <person name="Ganal-Vonarburg S.C."/>
            <person name="Bruggmann R."/>
            <person name="Vergeres G."/>
        </authorList>
    </citation>
    <scope>NUCLEOTIDE SEQUENCE [LARGE SCALE GENOMIC DNA]</scope>
    <source>
        <strain evidence="4 5">FAM 1079</strain>
    </source>
</reference>
<accession>A0A5R9CYC0</accession>
<dbReference type="EMBL" id="VBSX01000003">
    <property type="protein sequence ID" value="TLQ20772.1"/>
    <property type="molecule type" value="Genomic_DNA"/>
</dbReference>
<dbReference type="GO" id="GO:0016747">
    <property type="term" value="F:acyltransferase activity, transferring groups other than amino-acyl groups"/>
    <property type="evidence" value="ECO:0007669"/>
    <property type="project" value="InterPro"/>
</dbReference>
<dbReference type="Pfam" id="PF13673">
    <property type="entry name" value="Acetyltransf_10"/>
    <property type="match status" value="1"/>
</dbReference>
<name>A0A5R9CYC0_9LACO</name>
<dbReference type="RefSeq" id="WP_138467115.1">
    <property type="nucleotide sequence ID" value="NZ_VBSX01000003.1"/>
</dbReference>